<gene>
    <name evidence="3" type="ORF">COLO4_07012</name>
</gene>
<evidence type="ECO:0000313" key="4">
    <source>
        <dbReference type="Proteomes" id="UP000187203"/>
    </source>
</evidence>
<dbReference type="GO" id="GO:0080043">
    <property type="term" value="F:quercetin 3-O-glucosyltransferase activity"/>
    <property type="evidence" value="ECO:0007669"/>
    <property type="project" value="TreeGrafter"/>
</dbReference>
<keyword evidence="2" id="KW-0808">Transferase</keyword>
<evidence type="ECO:0000256" key="2">
    <source>
        <dbReference type="ARBA" id="ARBA00022676"/>
    </source>
</evidence>
<dbReference type="PANTHER" id="PTHR11926">
    <property type="entry name" value="GLUCOSYL/GLUCURONOSYL TRANSFERASES"/>
    <property type="match status" value="1"/>
</dbReference>
<dbReference type="GO" id="GO:0080044">
    <property type="term" value="F:quercetin 7-O-glucosyltransferase activity"/>
    <property type="evidence" value="ECO:0007669"/>
    <property type="project" value="TreeGrafter"/>
</dbReference>
<comment type="similarity">
    <text evidence="1">Belongs to the UDP-glycosyltransferase family.</text>
</comment>
<name>A0A1R3KL60_9ROSI</name>
<dbReference type="STRING" id="93759.A0A1R3KL60"/>
<dbReference type="EMBL" id="AWUE01013036">
    <property type="protein sequence ID" value="OMP07804.1"/>
    <property type="molecule type" value="Genomic_DNA"/>
</dbReference>
<reference evidence="4" key="1">
    <citation type="submission" date="2013-09" db="EMBL/GenBank/DDBJ databases">
        <title>Corchorus olitorius genome sequencing.</title>
        <authorList>
            <person name="Alam M."/>
            <person name="Haque M.S."/>
            <person name="Islam M.S."/>
            <person name="Emdad E.M."/>
            <person name="Islam M.M."/>
            <person name="Ahmed B."/>
            <person name="Halim A."/>
            <person name="Hossen Q.M.M."/>
            <person name="Hossain M.Z."/>
            <person name="Ahmed R."/>
            <person name="Khan M.M."/>
            <person name="Islam R."/>
            <person name="Rashid M.M."/>
            <person name="Khan S.A."/>
            <person name="Rahman M.S."/>
            <person name="Alam M."/>
            <person name="Yahiya A.S."/>
            <person name="Khan M.S."/>
            <person name="Azam M.S."/>
            <person name="Haque T."/>
            <person name="Lashkar M.Z.H."/>
            <person name="Akhand A.I."/>
            <person name="Morshed G."/>
            <person name="Roy S."/>
            <person name="Uddin K.S."/>
            <person name="Rabeya T."/>
            <person name="Hossain A.S."/>
            <person name="Chowdhury A."/>
            <person name="Snigdha A.R."/>
            <person name="Mortoza M.S."/>
            <person name="Matin S.A."/>
            <person name="Hoque S.M.E."/>
            <person name="Islam M.K."/>
            <person name="Roy D.K."/>
            <person name="Haider R."/>
            <person name="Moosa M.M."/>
            <person name="Elias S.M."/>
            <person name="Hasan A.M."/>
            <person name="Jahan S."/>
            <person name="Shafiuddin M."/>
            <person name="Mahmood N."/>
            <person name="Shommy N.S."/>
        </authorList>
    </citation>
    <scope>NUCLEOTIDE SEQUENCE [LARGE SCALE GENOMIC DNA]</scope>
    <source>
        <strain evidence="4">cv. O-4</strain>
    </source>
</reference>
<evidence type="ECO:0000256" key="1">
    <source>
        <dbReference type="ARBA" id="ARBA00009995"/>
    </source>
</evidence>
<proteinExistence type="inferred from homology"/>
<dbReference type="SUPFAM" id="SSF53756">
    <property type="entry name" value="UDP-Glycosyltransferase/glycogen phosphorylase"/>
    <property type="match status" value="1"/>
</dbReference>
<dbReference type="Proteomes" id="UP000187203">
    <property type="component" value="Unassembled WGS sequence"/>
</dbReference>
<comment type="caution">
    <text evidence="3">The sequence shown here is derived from an EMBL/GenBank/DDBJ whole genome shotgun (WGS) entry which is preliminary data.</text>
</comment>
<dbReference type="PANTHER" id="PTHR11926:SF1412">
    <property type="entry name" value="UDP-GLYCOSYLTRANSFERASE 83A1-LIKE"/>
    <property type="match status" value="1"/>
</dbReference>
<dbReference type="AlphaFoldDB" id="A0A1R3KL60"/>
<accession>A0A1R3KL60</accession>
<keyword evidence="2" id="KW-0328">Glycosyltransferase</keyword>
<sequence length="161" mass="17977">MDAFANKVGPIHLVSIPDGLEVGEDRNQLGKLNDAIERFMPGELKELINKINTLDADKITCVIADGTMAWAFDVAQELGIPGAAFWTSSAILFDIMVFSTNKLLDDIIDEYGTPINKEKMIQLSPNTPAIHPKNFLWSGLFAIQRMTWRLKHLACFQRSCP</sequence>
<organism evidence="3 4">
    <name type="scientific">Corchorus olitorius</name>
    <dbReference type="NCBI Taxonomy" id="93759"/>
    <lineage>
        <taxon>Eukaryota</taxon>
        <taxon>Viridiplantae</taxon>
        <taxon>Streptophyta</taxon>
        <taxon>Embryophyta</taxon>
        <taxon>Tracheophyta</taxon>
        <taxon>Spermatophyta</taxon>
        <taxon>Magnoliopsida</taxon>
        <taxon>eudicotyledons</taxon>
        <taxon>Gunneridae</taxon>
        <taxon>Pentapetalae</taxon>
        <taxon>rosids</taxon>
        <taxon>malvids</taxon>
        <taxon>Malvales</taxon>
        <taxon>Malvaceae</taxon>
        <taxon>Grewioideae</taxon>
        <taxon>Apeibeae</taxon>
        <taxon>Corchorus</taxon>
    </lineage>
</organism>
<evidence type="ECO:0000313" key="3">
    <source>
        <dbReference type="EMBL" id="OMP07804.1"/>
    </source>
</evidence>
<dbReference type="Gene3D" id="3.40.50.2000">
    <property type="entry name" value="Glycogen Phosphorylase B"/>
    <property type="match status" value="1"/>
</dbReference>
<keyword evidence="4" id="KW-1185">Reference proteome</keyword>
<protein>
    <submittedName>
        <fullName evidence="3">UDP-glucuronosyl/UDP-glucosyltransferase</fullName>
    </submittedName>
</protein>